<reference evidence="1 2" key="1">
    <citation type="submission" date="2018-04" db="EMBL/GenBank/DDBJ databases">
        <title>Genomic Encyclopedia of Archaeal and Bacterial Type Strains, Phase II (KMG-II): from individual species to whole genera.</title>
        <authorList>
            <person name="Goeker M."/>
        </authorList>
    </citation>
    <scope>NUCLEOTIDE SEQUENCE [LARGE SCALE GENOMIC DNA]</scope>
    <source>
        <strain evidence="1 2">DSM 28823</strain>
    </source>
</reference>
<organism evidence="1 2">
    <name type="scientific">Mangrovibacterium marinum</name>
    <dbReference type="NCBI Taxonomy" id="1639118"/>
    <lineage>
        <taxon>Bacteria</taxon>
        <taxon>Pseudomonadati</taxon>
        <taxon>Bacteroidota</taxon>
        <taxon>Bacteroidia</taxon>
        <taxon>Marinilabiliales</taxon>
        <taxon>Prolixibacteraceae</taxon>
        <taxon>Mangrovibacterium</taxon>
    </lineage>
</organism>
<keyword evidence="2" id="KW-1185">Reference proteome</keyword>
<dbReference type="Proteomes" id="UP000243525">
    <property type="component" value="Unassembled WGS sequence"/>
</dbReference>
<dbReference type="AlphaFoldDB" id="A0A2T5BYR5"/>
<evidence type="ECO:0000313" key="1">
    <source>
        <dbReference type="EMBL" id="PTN07389.1"/>
    </source>
</evidence>
<name>A0A2T5BYR5_9BACT</name>
<protein>
    <recommendedName>
        <fullName evidence="3">Outer membrane protein with beta-barrel domain</fullName>
    </recommendedName>
</protein>
<accession>A0A2T5BYR5</accession>
<dbReference type="EMBL" id="QAAD01000018">
    <property type="protein sequence ID" value="PTN07389.1"/>
    <property type="molecule type" value="Genomic_DNA"/>
</dbReference>
<gene>
    <name evidence="1" type="ORF">C8N47_11842</name>
</gene>
<evidence type="ECO:0008006" key="3">
    <source>
        <dbReference type="Google" id="ProtNLM"/>
    </source>
</evidence>
<evidence type="ECO:0000313" key="2">
    <source>
        <dbReference type="Proteomes" id="UP000243525"/>
    </source>
</evidence>
<sequence length="191" mass="21091">MRKSLICLGLPVLFLVYPCRGSVPTVNKGPEQSALSVSAPAAKAHRQRYNMWNGYAGALYLSGGFSKEFKYESVVGGKMVLDYLLTEKVSVGAQASLYRQSKADGQAKTPYLGARLSYHFTEAGWRPRQNHWNIYAGVSAEIEMGGGSKDWHEKSLVGDLHLGLRYRVGQRWFIWAEAAINNVTGGLTFAL</sequence>
<comment type="caution">
    <text evidence="1">The sequence shown here is derived from an EMBL/GenBank/DDBJ whole genome shotgun (WGS) entry which is preliminary data.</text>
</comment>
<proteinExistence type="predicted"/>